<dbReference type="AlphaFoldDB" id="A0A4U5LWP0"/>
<reference evidence="1 2" key="1">
    <citation type="journal article" date="2015" name="Genome Biol.">
        <title>Comparative genomics of Steinernema reveals deeply conserved gene regulatory networks.</title>
        <authorList>
            <person name="Dillman A.R."/>
            <person name="Macchietto M."/>
            <person name="Porter C.F."/>
            <person name="Rogers A."/>
            <person name="Williams B."/>
            <person name="Antoshechkin I."/>
            <person name="Lee M.M."/>
            <person name="Goodwin Z."/>
            <person name="Lu X."/>
            <person name="Lewis E.E."/>
            <person name="Goodrich-Blair H."/>
            <person name="Stock S.P."/>
            <person name="Adams B.J."/>
            <person name="Sternberg P.W."/>
            <person name="Mortazavi A."/>
        </authorList>
    </citation>
    <scope>NUCLEOTIDE SEQUENCE [LARGE SCALE GENOMIC DNA]</scope>
    <source>
        <strain evidence="1 2">ALL</strain>
    </source>
</reference>
<dbReference type="EMBL" id="AZBU02000011">
    <property type="protein sequence ID" value="TKR60603.1"/>
    <property type="molecule type" value="Genomic_DNA"/>
</dbReference>
<reference evidence="1 2" key="2">
    <citation type="journal article" date="2019" name="G3 (Bethesda)">
        <title>Hybrid Assembly of the Genome of the Entomopathogenic Nematode Steinernema carpocapsae Identifies the X-Chromosome.</title>
        <authorList>
            <person name="Serra L."/>
            <person name="Macchietto M."/>
            <person name="Macias-Munoz A."/>
            <person name="McGill C.J."/>
            <person name="Rodriguez I.M."/>
            <person name="Rodriguez B."/>
            <person name="Murad R."/>
            <person name="Mortazavi A."/>
        </authorList>
    </citation>
    <scope>NUCLEOTIDE SEQUENCE [LARGE SCALE GENOMIC DNA]</scope>
    <source>
        <strain evidence="1 2">ALL</strain>
    </source>
</reference>
<sequence length="66" mass="7751">MSQVHSIPLEALYDLICQPFEEGTDLRELLPANLRCPRMRSFPRFRSHHRFLAIRERLPLSMSVAT</sequence>
<dbReference type="Proteomes" id="UP000298663">
    <property type="component" value="Unassembled WGS sequence"/>
</dbReference>
<evidence type="ECO:0000313" key="1">
    <source>
        <dbReference type="EMBL" id="TKR60603.1"/>
    </source>
</evidence>
<proteinExistence type="predicted"/>
<name>A0A4U5LWP0_STECR</name>
<comment type="caution">
    <text evidence="1">The sequence shown here is derived from an EMBL/GenBank/DDBJ whole genome shotgun (WGS) entry which is preliminary data.</text>
</comment>
<accession>A0A4U5LWP0</accession>
<evidence type="ECO:0000313" key="2">
    <source>
        <dbReference type="Proteomes" id="UP000298663"/>
    </source>
</evidence>
<keyword evidence="2" id="KW-1185">Reference proteome</keyword>
<protein>
    <submittedName>
        <fullName evidence="1">Uncharacterized protein</fullName>
    </submittedName>
</protein>
<gene>
    <name evidence="1" type="ORF">L596_027828</name>
</gene>
<organism evidence="1 2">
    <name type="scientific">Steinernema carpocapsae</name>
    <name type="common">Entomopathogenic nematode</name>
    <dbReference type="NCBI Taxonomy" id="34508"/>
    <lineage>
        <taxon>Eukaryota</taxon>
        <taxon>Metazoa</taxon>
        <taxon>Ecdysozoa</taxon>
        <taxon>Nematoda</taxon>
        <taxon>Chromadorea</taxon>
        <taxon>Rhabditida</taxon>
        <taxon>Tylenchina</taxon>
        <taxon>Panagrolaimomorpha</taxon>
        <taxon>Strongyloidoidea</taxon>
        <taxon>Steinernematidae</taxon>
        <taxon>Steinernema</taxon>
    </lineage>
</organism>